<feature type="non-terminal residue" evidence="7">
    <location>
        <position position="1"/>
    </location>
</feature>
<dbReference type="InterPro" id="IPR001841">
    <property type="entry name" value="Znf_RING"/>
</dbReference>
<evidence type="ECO:0000256" key="2">
    <source>
        <dbReference type="ARBA" id="ARBA00022771"/>
    </source>
</evidence>
<dbReference type="HOGENOM" id="CLU_129412_0_0_1"/>
<sequence>DEDFDGSYESLLSLAATLGDVRPRRVPENVIESLPNAAYSQWATEDADKRCPICLDDYADDDPVLRLPDCGHWLHKGCLEQWLRTARTCPVCRSNVRSRGATPQPPPQPSTSALPDDPDGDDSSSSGSLTPPWRRRR</sequence>
<evidence type="ECO:0000256" key="1">
    <source>
        <dbReference type="ARBA" id="ARBA00022723"/>
    </source>
</evidence>
<keyword evidence="1" id="KW-0479">Metal-binding</keyword>
<dbReference type="Proteomes" id="UP000027265">
    <property type="component" value="Unassembled WGS sequence"/>
</dbReference>
<dbReference type="InParanoid" id="A0A067PW55"/>
<dbReference type="GO" id="GO:0016567">
    <property type="term" value="P:protein ubiquitination"/>
    <property type="evidence" value="ECO:0007669"/>
    <property type="project" value="TreeGrafter"/>
</dbReference>
<dbReference type="GO" id="GO:0008270">
    <property type="term" value="F:zinc ion binding"/>
    <property type="evidence" value="ECO:0007669"/>
    <property type="project" value="UniProtKB-KW"/>
</dbReference>
<dbReference type="InterPro" id="IPR011016">
    <property type="entry name" value="Znf_RING-CH"/>
</dbReference>
<gene>
    <name evidence="7" type="ORF">JAAARDRAFT_134088</name>
</gene>
<evidence type="ECO:0000256" key="4">
    <source>
        <dbReference type="PROSITE-ProRule" id="PRU00175"/>
    </source>
</evidence>
<dbReference type="OrthoDB" id="8062037at2759"/>
<evidence type="ECO:0000313" key="8">
    <source>
        <dbReference type="Proteomes" id="UP000027265"/>
    </source>
</evidence>
<feature type="domain" description="RING-type" evidence="6">
    <location>
        <begin position="51"/>
        <end position="93"/>
    </location>
</feature>
<evidence type="ECO:0000256" key="5">
    <source>
        <dbReference type="SAM" id="MobiDB-lite"/>
    </source>
</evidence>
<dbReference type="PANTHER" id="PTHR46171:SF3">
    <property type="entry name" value="GH10160P"/>
    <property type="match status" value="1"/>
</dbReference>
<dbReference type="GO" id="GO:0061630">
    <property type="term" value="F:ubiquitin protein ligase activity"/>
    <property type="evidence" value="ECO:0007669"/>
    <property type="project" value="TreeGrafter"/>
</dbReference>
<evidence type="ECO:0000256" key="3">
    <source>
        <dbReference type="ARBA" id="ARBA00022833"/>
    </source>
</evidence>
<dbReference type="STRING" id="933084.A0A067PW55"/>
<dbReference type="Pfam" id="PF13639">
    <property type="entry name" value="zf-RING_2"/>
    <property type="match status" value="1"/>
</dbReference>
<name>A0A067PW55_9AGAM</name>
<proteinExistence type="predicted"/>
<keyword evidence="2 4" id="KW-0863">Zinc-finger</keyword>
<dbReference type="InterPro" id="IPR013083">
    <property type="entry name" value="Znf_RING/FYVE/PHD"/>
</dbReference>
<keyword evidence="8" id="KW-1185">Reference proteome</keyword>
<dbReference type="EMBL" id="KL197725">
    <property type="protein sequence ID" value="KDQ55502.1"/>
    <property type="molecule type" value="Genomic_DNA"/>
</dbReference>
<dbReference type="SMART" id="SM00184">
    <property type="entry name" value="RING"/>
    <property type="match status" value="1"/>
</dbReference>
<dbReference type="Gene3D" id="3.30.40.10">
    <property type="entry name" value="Zinc/RING finger domain, C3HC4 (zinc finger)"/>
    <property type="match status" value="1"/>
</dbReference>
<keyword evidence="3" id="KW-0862">Zinc</keyword>
<dbReference type="SUPFAM" id="SSF57850">
    <property type="entry name" value="RING/U-box"/>
    <property type="match status" value="1"/>
</dbReference>
<dbReference type="PANTHER" id="PTHR46171">
    <property type="entry name" value="GH10160P"/>
    <property type="match status" value="1"/>
</dbReference>
<accession>A0A067PW55</accession>
<dbReference type="AlphaFoldDB" id="A0A067PW55"/>
<evidence type="ECO:0000313" key="7">
    <source>
        <dbReference type="EMBL" id="KDQ55502.1"/>
    </source>
</evidence>
<dbReference type="PROSITE" id="PS50089">
    <property type="entry name" value="ZF_RING_2"/>
    <property type="match status" value="1"/>
</dbReference>
<dbReference type="SMART" id="SM00744">
    <property type="entry name" value="RINGv"/>
    <property type="match status" value="1"/>
</dbReference>
<protein>
    <recommendedName>
        <fullName evidence="6">RING-type domain-containing protein</fullName>
    </recommendedName>
</protein>
<reference evidence="8" key="1">
    <citation type="journal article" date="2014" name="Proc. Natl. Acad. Sci. U.S.A.">
        <title>Extensive sampling of basidiomycete genomes demonstrates inadequacy of the white-rot/brown-rot paradigm for wood decay fungi.</title>
        <authorList>
            <person name="Riley R."/>
            <person name="Salamov A.A."/>
            <person name="Brown D.W."/>
            <person name="Nagy L.G."/>
            <person name="Floudas D."/>
            <person name="Held B.W."/>
            <person name="Levasseur A."/>
            <person name="Lombard V."/>
            <person name="Morin E."/>
            <person name="Otillar R."/>
            <person name="Lindquist E.A."/>
            <person name="Sun H."/>
            <person name="LaButti K.M."/>
            <person name="Schmutz J."/>
            <person name="Jabbour D."/>
            <person name="Luo H."/>
            <person name="Baker S.E."/>
            <person name="Pisabarro A.G."/>
            <person name="Walton J.D."/>
            <person name="Blanchette R.A."/>
            <person name="Henrissat B."/>
            <person name="Martin F."/>
            <person name="Cullen D."/>
            <person name="Hibbett D.S."/>
            <person name="Grigoriev I.V."/>
        </authorList>
    </citation>
    <scope>NUCLEOTIDE SEQUENCE [LARGE SCALE GENOMIC DNA]</scope>
    <source>
        <strain evidence="8">MUCL 33604</strain>
    </source>
</reference>
<organism evidence="7 8">
    <name type="scientific">Jaapia argillacea MUCL 33604</name>
    <dbReference type="NCBI Taxonomy" id="933084"/>
    <lineage>
        <taxon>Eukaryota</taxon>
        <taxon>Fungi</taxon>
        <taxon>Dikarya</taxon>
        <taxon>Basidiomycota</taxon>
        <taxon>Agaricomycotina</taxon>
        <taxon>Agaricomycetes</taxon>
        <taxon>Agaricomycetidae</taxon>
        <taxon>Jaapiales</taxon>
        <taxon>Jaapiaceae</taxon>
        <taxon>Jaapia</taxon>
    </lineage>
</organism>
<evidence type="ECO:0000259" key="6">
    <source>
        <dbReference type="PROSITE" id="PS50089"/>
    </source>
</evidence>
<feature type="region of interest" description="Disordered" evidence="5">
    <location>
        <begin position="95"/>
        <end position="137"/>
    </location>
</feature>